<name>A0A9Q9EHF9_9PEZI</name>
<sequence length="198" mass="22267">MDSFEPNLPVFDRLRAIVLSRSLGSNEYSQQQLLDALEACKLEYARCFRDYGDRLSDDERRQYEREVESLDNMIEAEHARGHVPPTSTPEPTSSSPLRTAVADSSDVASERGSDTDVEDIDLNAIDPAMIDEMLDGTLDEDEPEARYVTLSFRRLIEADRDDNDGCLECPISREPLDVGQEMCDLILTVSRSSLDVTE</sequence>
<protein>
    <submittedName>
        <fullName evidence="2">Uncharacterized protein</fullName>
    </submittedName>
</protein>
<feature type="region of interest" description="Disordered" evidence="1">
    <location>
        <begin position="77"/>
        <end position="115"/>
    </location>
</feature>
<evidence type="ECO:0000313" key="2">
    <source>
        <dbReference type="EMBL" id="USW49964.1"/>
    </source>
</evidence>
<dbReference type="Proteomes" id="UP001056384">
    <property type="component" value="Chromosome 2"/>
</dbReference>
<dbReference type="EMBL" id="CP099419">
    <property type="protein sequence ID" value="USW49964.1"/>
    <property type="molecule type" value="Genomic_DNA"/>
</dbReference>
<proteinExistence type="predicted"/>
<accession>A0A9Q9EHF9</accession>
<organism evidence="2 3">
    <name type="scientific">Septoria linicola</name>
    <dbReference type="NCBI Taxonomy" id="215465"/>
    <lineage>
        <taxon>Eukaryota</taxon>
        <taxon>Fungi</taxon>
        <taxon>Dikarya</taxon>
        <taxon>Ascomycota</taxon>
        <taxon>Pezizomycotina</taxon>
        <taxon>Dothideomycetes</taxon>
        <taxon>Dothideomycetidae</taxon>
        <taxon>Mycosphaerellales</taxon>
        <taxon>Mycosphaerellaceae</taxon>
        <taxon>Septoria</taxon>
    </lineage>
</organism>
<keyword evidence="3" id="KW-1185">Reference proteome</keyword>
<evidence type="ECO:0000256" key="1">
    <source>
        <dbReference type="SAM" id="MobiDB-lite"/>
    </source>
</evidence>
<reference evidence="2" key="1">
    <citation type="submission" date="2022-06" db="EMBL/GenBank/DDBJ databases">
        <title>Complete genome sequences of two strains of the flax pathogen Septoria linicola.</title>
        <authorList>
            <person name="Lapalu N."/>
            <person name="Simon A."/>
            <person name="Demenou B."/>
            <person name="Paumier D."/>
            <person name="Guillot M.-P."/>
            <person name="Gout L."/>
            <person name="Valade R."/>
        </authorList>
    </citation>
    <scope>NUCLEOTIDE SEQUENCE</scope>
    <source>
        <strain evidence="2">SE15195</strain>
    </source>
</reference>
<dbReference type="AlphaFoldDB" id="A0A9Q9EHF9"/>
<evidence type="ECO:0000313" key="3">
    <source>
        <dbReference type="Proteomes" id="UP001056384"/>
    </source>
</evidence>
<gene>
    <name evidence="2" type="ORF">Slin15195_G032830</name>
</gene>